<dbReference type="EMBL" id="MPDP01000072">
    <property type="protein sequence ID" value="KAK1485055.1"/>
    <property type="molecule type" value="Genomic_DNA"/>
</dbReference>
<name>A0AAI9VEM1_9PEZI</name>
<organism evidence="2 3">
    <name type="scientific">Colletotrichum cuscutae</name>
    <dbReference type="NCBI Taxonomy" id="1209917"/>
    <lineage>
        <taxon>Eukaryota</taxon>
        <taxon>Fungi</taxon>
        <taxon>Dikarya</taxon>
        <taxon>Ascomycota</taxon>
        <taxon>Pezizomycotina</taxon>
        <taxon>Sordariomycetes</taxon>
        <taxon>Hypocreomycetidae</taxon>
        <taxon>Glomerellales</taxon>
        <taxon>Glomerellaceae</taxon>
        <taxon>Colletotrichum</taxon>
        <taxon>Colletotrichum acutatum species complex</taxon>
    </lineage>
</organism>
<evidence type="ECO:0000256" key="1">
    <source>
        <dbReference type="SAM" id="SignalP"/>
    </source>
</evidence>
<keyword evidence="1" id="KW-0732">Signal</keyword>
<proteinExistence type="predicted"/>
<dbReference type="Proteomes" id="UP001239213">
    <property type="component" value="Unassembled WGS sequence"/>
</dbReference>
<protein>
    <submittedName>
        <fullName evidence="2">Uncharacterized protein</fullName>
    </submittedName>
</protein>
<keyword evidence="3" id="KW-1185">Reference proteome</keyword>
<dbReference type="AlphaFoldDB" id="A0AAI9VEM1"/>
<accession>A0AAI9VEM1</accession>
<sequence length="133" mass="14128">MSLSPLWVLGVASATGSVFAPAPTRISVTTIGRTRGEQHSRARFVVAPAVQGYQKGNCSTFAKRSSDRLGNSQDYPEIVGGPAGGEMTPWAGGNGCGDLVNSVMGGWKSDQVLRMRHCEETAVRVCVRFRALS</sequence>
<comment type="caution">
    <text evidence="2">The sequence shown here is derived from an EMBL/GenBank/DDBJ whole genome shotgun (WGS) entry which is preliminary data.</text>
</comment>
<evidence type="ECO:0000313" key="2">
    <source>
        <dbReference type="EMBL" id="KAK1485055.1"/>
    </source>
</evidence>
<feature type="signal peptide" evidence="1">
    <location>
        <begin position="1"/>
        <end position="20"/>
    </location>
</feature>
<evidence type="ECO:0000313" key="3">
    <source>
        <dbReference type="Proteomes" id="UP001239213"/>
    </source>
</evidence>
<reference evidence="2" key="1">
    <citation type="submission" date="2016-11" db="EMBL/GenBank/DDBJ databases">
        <title>The genome sequence of Colletotrichum cuscutae.</title>
        <authorList>
            <person name="Baroncelli R."/>
        </authorList>
    </citation>
    <scope>NUCLEOTIDE SEQUENCE</scope>
    <source>
        <strain evidence="2">IMI 304802</strain>
    </source>
</reference>
<feature type="chain" id="PRO_5042557798" evidence="1">
    <location>
        <begin position="21"/>
        <end position="133"/>
    </location>
</feature>
<gene>
    <name evidence="2" type="ORF">CCUS01_15388</name>
</gene>